<dbReference type="EC" id="2.7.2.7" evidence="9"/>
<dbReference type="PROSITE" id="PS01076">
    <property type="entry name" value="ACETATE_KINASE_2"/>
    <property type="match status" value="1"/>
</dbReference>
<comment type="subcellular location">
    <subcellularLocation>
        <location evidence="1 9">Cytoplasm</location>
    </subcellularLocation>
</comment>
<dbReference type="InterPro" id="IPR023865">
    <property type="entry name" value="Aliphatic_acid_kinase_CS"/>
</dbReference>
<dbReference type="CDD" id="cd24011">
    <property type="entry name" value="ASKHA_NBD_BK"/>
    <property type="match status" value="1"/>
</dbReference>
<accession>A0A174J085</accession>
<dbReference type="EMBL" id="CYZE01000014">
    <property type="protein sequence ID" value="CUO92071.1"/>
    <property type="molecule type" value="Genomic_DNA"/>
</dbReference>
<evidence type="ECO:0000256" key="10">
    <source>
        <dbReference type="RuleBase" id="RU003835"/>
    </source>
</evidence>
<dbReference type="GO" id="GO:0005524">
    <property type="term" value="F:ATP binding"/>
    <property type="evidence" value="ECO:0007669"/>
    <property type="project" value="UniProtKB-KW"/>
</dbReference>
<sequence>MEKEYRILITNGGSTSTKIAVRENHEVLLSVSVKHTTKELEQYQTIWDQYDYRKQAVLKVLEEADIKLDSLDALVTRGGNMRAVEGGIYEIGEQMLEDMKSGLYGSHPCSVCNQIAYDMGKELGIPALVVDPPMTDELCSEARFSGSAAIQRISSFHALNQKATARKICAKMGKAYEDTDMIVVHLGGGISVGAHKKGRVIDVNNALDGDGPFSPERSGDLPVGALIRLCYSGQYTCQEMLRQINGRGGLVSYLGTADCLEVEQRIKEGDELAEAIYRAMAYQVAKAIGGAAAVLCGHVEAIAFTGSLAFSECFIGLIKERIGFIAPVYLYPGENEMEALGDGCLRYLTGREAKKVYPYTDREADDDKTDQRD</sequence>
<dbReference type="GO" id="GO:0006083">
    <property type="term" value="P:acetate metabolic process"/>
    <property type="evidence" value="ECO:0007669"/>
    <property type="project" value="TreeGrafter"/>
</dbReference>
<dbReference type="Pfam" id="PF00871">
    <property type="entry name" value="Acetate_kinase"/>
    <property type="match status" value="1"/>
</dbReference>
<evidence type="ECO:0000256" key="4">
    <source>
        <dbReference type="ARBA" id="ARBA00022679"/>
    </source>
</evidence>
<dbReference type="AlphaFoldDB" id="A0A174J085"/>
<dbReference type="Proteomes" id="UP000095651">
    <property type="component" value="Unassembled WGS sequence"/>
</dbReference>
<keyword evidence="6 9" id="KW-0418">Kinase</keyword>
<evidence type="ECO:0000256" key="7">
    <source>
        <dbReference type="ARBA" id="ARBA00022840"/>
    </source>
</evidence>
<evidence type="ECO:0000256" key="6">
    <source>
        <dbReference type="ARBA" id="ARBA00022777"/>
    </source>
</evidence>
<dbReference type="PIRSF" id="PIRSF036458">
    <property type="entry name" value="Butyrate_kin"/>
    <property type="match status" value="1"/>
</dbReference>
<dbReference type="PRINTS" id="PR00471">
    <property type="entry name" value="ACETATEKNASE"/>
</dbReference>
<evidence type="ECO:0000256" key="2">
    <source>
        <dbReference type="ARBA" id="ARBA00008748"/>
    </source>
</evidence>
<dbReference type="GO" id="GO:0008776">
    <property type="term" value="F:acetate kinase activity"/>
    <property type="evidence" value="ECO:0007669"/>
    <property type="project" value="TreeGrafter"/>
</dbReference>
<dbReference type="PANTHER" id="PTHR21060:SF3">
    <property type="entry name" value="BUTYRATE KINASE 2-RELATED"/>
    <property type="match status" value="1"/>
</dbReference>
<evidence type="ECO:0000256" key="1">
    <source>
        <dbReference type="ARBA" id="ARBA00004496"/>
    </source>
</evidence>
<dbReference type="InterPro" id="IPR043129">
    <property type="entry name" value="ATPase_NBD"/>
</dbReference>
<proteinExistence type="inferred from homology"/>
<dbReference type="GO" id="GO:0047761">
    <property type="term" value="F:butyrate kinase activity"/>
    <property type="evidence" value="ECO:0007669"/>
    <property type="project" value="UniProtKB-UniRule"/>
</dbReference>
<dbReference type="Gene3D" id="3.30.420.40">
    <property type="match status" value="2"/>
</dbReference>
<keyword evidence="3 9" id="KW-0963">Cytoplasm</keyword>
<dbReference type="NCBIfam" id="TIGR02707">
    <property type="entry name" value="butyr_kinase"/>
    <property type="match status" value="1"/>
</dbReference>
<name>A0A174J085_9FIRM</name>
<evidence type="ECO:0000313" key="11">
    <source>
        <dbReference type="EMBL" id="CUO92071.1"/>
    </source>
</evidence>
<dbReference type="PANTHER" id="PTHR21060">
    <property type="entry name" value="ACETATE KINASE"/>
    <property type="match status" value="1"/>
</dbReference>
<evidence type="ECO:0000256" key="5">
    <source>
        <dbReference type="ARBA" id="ARBA00022741"/>
    </source>
</evidence>
<keyword evidence="7 9" id="KW-0067">ATP-binding</keyword>
<dbReference type="RefSeq" id="WP_055658390.1">
    <property type="nucleotide sequence ID" value="NZ_CABIXC010000014.1"/>
</dbReference>
<comment type="catalytic activity">
    <reaction evidence="8 9">
        <text>butanoate + ATP = butanoyl phosphate + ADP</text>
        <dbReference type="Rhea" id="RHEA:13585"/>
        <dbReference type="ChEBI" id="CHEBI:17968"/>
        <dbReference type="ChEBI" id="CHEBI:30616"/>
        <dbReference type="ChEBI" id="CHEBI:58079"/>
        <dbReference type="ChEBI" id="CHEBI:456216"/>
        <dbReference type="EC" id="2.7.2.7"/>
    </reaction>
</comment>
<evidence type="ECO:0000256" key="8">
    <source>
        <dbReference type="ARBA" id="ARBA00048596"/>
    </source>
</evidence>
<evidence type="ECO:0000313" key="12">
    <source>
        <dbReference type="Proteomes" id="UP000095651"/>
    </source>
</evidence>
<comment type="similarity">
    <text evidence="2 9 10">Belongs to the acetokinase family.</text>
</comment>
<evidence type="ECO:0000256" key="3">
    <source>
        <dbReference type="ARBA" id="ARBA00022490"/>
    </source>
</evidence>
<evidence type="ECO:0000256" key="9">
    <source>
        <dbReference type="HAMAP-Rule" id="MF_00542"/>
    </source>
</evidence>
<gene>
    <name evidence="11" type="primary">buk2</name>
    <name evidence="9" type="synonym">buk</name>
    <name evidence="11" type="ORF">ERS852407_04405</name>
</gene>
<dbReference type="HAMAP" id="MF_00542">
    <property type="entry name" value="Butyrate_kinase"/>
    <property type="match status" value="1"/>
</dbReference>
<protein>
    <recommendedName>
        <fullName evidence="9">Probable butyrate kinase</fullName>
        <shortName evidence="9">BK</shortName>
        <ecNumber evidence="9">2.7.2.7</ecNumber>
    </recommendedName>
    <alternativeName>
        <fullName evidence="9">Branched-chain carboxylic acid kinase</fullName>
    </alternativeName>
</protein>
<keyword evidence="5 9" id="KW-0547">Nucleotide-binding</keyword>
<organism evidence="11 12">
    <name type="scientific">Hungatella hathewayi</name>
    <dbReference type="NCBI Taxonomy" id="154046"/>
    <lineage>
        <taxon>Bacteria</taxon>
        <taxon>Bacillati</taxon>
        <taxon>Bacillota</taxon>
        <taxon>Clostridia</taxon>
        <taxon>Lachnospirales</taxon>
        <taxon>Lachnospiraceae</taxon>
        <taxon>Hungatella</taxon>
    </lineage>
</organism>
<dbReference type="SUPFAM" id="SSF53067">
    <property type="entry name" value="Actin-like ATPase domain"/>
    <property type="match status" value="2"/>
</dbReference>
<dbReference type="InterPro" id="IPR011245">
    <property type="entry name" value="Butyrate_kin"/>
</dbReference>
<reference evidence="11 12" key="1">
    <citation type="submission" date="2015-09" db="EMBL/GenBank/DDBJ databases">
        <authorList>
            <consortium name="Pathogen Informatics"/>
        </authorList>
    </citation>
    <scope>NUCLEOTIDE SEQUENCE [LARGE SCALE GENOMIC DNA]</scope>
    <source>
        <strain evidence="11 12">2789STDY5608850</strain>
    </source>
</reference>
<keyword evidence="4 9" id="KW-0808">Transferase</keyword>
<dbReference type="GO" id="GO:0005737">
    <property type="term" value="C:cytoplasm"/>
    <property type="evidence" value="ECO:0007669"/>
    <property type="project" value="UniProtKB-SubCell"/>
</dbReference>
<dbReference type="NCBIfam" id="NF002834">
    <property type="entry name" value="PRK03011.1-5"/>
    <property type="match status" value="1"/>
</dbReference>
<dbReference type="InterPro" id="IPR000890">
    <property type="entry name" value="Aliphatic_acid_kin_short-chain"/>
</dbReference>